<keyword evidence="5" id="KW-1185">Reference proteome</keyword>
<evidence type="ECO:0000313" key="3">
    <source>
        <dbReference type="EMBL" id="OSJ27471.1"/>
    </source>
</evidence>
<dbReference type="EMBL" id="NAFI01000124">
    <property type="protein sequence ID" value="OSJ18766.1"/>
    <property type="molecule type" value="Genomic_DNA"/>
</dbReference>
<dbReference type="Pfam" id="PF00144">
    <property type="entry name" value="Beta-lactamase"/>
    <property type="match status" value="1"/>
</dbReference>
<dbReference type="InterPro" id="IPR050789">
    <property type="entry name" value="Diverse_Enzym_Activities"/>
</dbReference>
<feature type="domain" description="Beta-lactamase-related" evidence="1">
    <location>
        <begin position="162"/>
        <end position="423"/>
    </location>
</feature>
<name>A0A1X3FV35_9BRAD</name>
<accession>A0A1X3FV35</accession>
<dbReference type="Proteomes" id="UP000193553">
    <property type="component" value="Unassembled WGS sequence"/>
</dbReference>
<evidence type="ECO:0000259" key="1">
    <source>
        <dbReference type="Pfam" id="PF00144"/>
    </source>
</evidence>
<dbReference type="AlphaFoldDB" id="A0A1X3FV35"/>
<dbReference type="PANTHER" id="PTHR43283">
    <property type="entry name" value="BETA-LACTAMASE-RELATED"/>
    <property type="match status" value="1"/>
</dbReference>
<sequence length="451" mass="48951">MRLALKMFRFLVAILLLGILGFAGWLTFSPPNGLVSASAYAAKMVCSNVFIAERDADAVIKTDLALTHPRIVERLKINVDTANQRVEAAYRGLFAKRYAQYEEGRGCTLVSKDEIPDRAEPPSLPGKPSALWPVGESAQLSDDKHLLATLNDPALQGPGMRAIVVVQDGRIIGETYGEGFNASTPLQGWSMTKTVNAALAGMAIRDGKLSLDRKNLFPQWTGDAHADISVADLMAMTSGLKWSEDGDSPDPDGLENLAHDAAAFARDRPLVAPPGTQFNYSGGSSVLLARVWQNAVGADARAYPQERLFKPLGMTSAVLEADPSGTFLGEAFLFANAHDWARFGEFLRMNGEWNGAQLLPPGFVDYMRSPVPASDEGHGPVYGRGQLWLGPGQGFRLPTDTFMLQGHLRQVIAIIPSRKLVILRMGLTREDIGYSVAKLLYAIVAARRSNE</sequence>
<gene>
    <name evidence="3" type="ORF">BST63_19595</name>
    <name evidence="2" type="ORF">BSZ18_01645</name>
</gene>
<protein>
    <recommendedName>
        <fullName evidence="1">Beta-lactamase-related domain-containing protein</fullName>
    </recommendedName>
</protein>
<dbReference type="Proteomes" id="UP000193884">
    <property type="component" value="Unassembled WGS sequence"/>
</dbReference>
<dbReference type="SUPFAM" id="SSF56601">
    <property type="entry name" value="beta-lactamase/transpeptidase-like"/>
    <property type="match status" value="1"/>
</dbReference>
<evidence type="ECO:0000313" key="5">
    <source>
        <dbReference type="Proteomes" id="UP000193884"/>
    </source>
</evidence>
<dbReference type="InterPro" id="IPR001466">
    <property type="entry name" value="Beta-lactam-related"/>
</dbReference>
<dbReference type="EMBL" id="NAFK01000164">
    <property type="protein sequence ID" value="OSJ27471.1"/>
    <property type="molecule type" value="Genomic_DNA"/>
</dbReference>
<reference evidence="4 5" key="1">
    <citation type="submission" date="2017-03" db="EMBL/GenBank/DDBJ databases">
        <title>Whole genome sequences of fourteen strains of Bradyrhizobium canariense and one strain of Bradyrhizobium japonicum isolated from Lupinus (Papilionoideae: Genisteae) species in Algeria.</title>
        <authorList>
            <person name="Crovadore J."/>
            <person name="Chekireb D."/>
            <person name="Brachmann A."/>
            <person name="Chablais R."/>
            <person name="Cochard B."/>
            <person name="Lefort F."/>
        </authorList>
    </citation>
    <scope>NUCLEOTIDE SEQUENCE [LARGE SCALE GENOMIC DNA]</scope>
    <source>
        <strain evidence="2 4">UBMA195</strain>
        <strain evidence="3 5">UBMAN05</strain>
    </source>
</reference>
<proteinExistence type="predicted"/>
<organism evidence="2 4">
    <name type="scientific">Bradyrhizobium canariense</name>
    <dbReference type="NCBI Taxonomy" id="255045"/>
    <lineage>
        <taxon>Bacteria</taxon>
        <taxon>Pseudomonadati</taxon>
        <taxon>Pseudomonadota</taxon>
        <taxon>Alphaproteobacteria</taxon>
        <taxon>Hyphomicrobiales</taxon>
        <taxon>Nitrobacteraceae</taxon>
        <taxon>Bradyrhizobium</taxon>
    </lineage>
</organism>
<dbReference type="PANTHER" id="PTHR43283:SF7">
    <property type="entry name" value="BETA-LACTAMASE-RELATED DOMAIN-CONTAINING PROTEIN"/>
    <property type="match status" value="1"/>
</dbReference>
<dbReference type="OrthoDB" id="9814204at2"/>
<dbReference type="RefSeq" id="WP_085353269.1">
    <property type="nucleotide sequence ID" value="NZ_NAEX01000188.1"/>
</dbReference>
<dbReference type="InterPro" id="IPR012338">
    <property type="entry name" value="Beta-lactam/transpept-like"/>
</dbReference>
<dbReference type="Gene3D" id="3.40.710.10">
    <property type="entry name" value="DD-peptidase/beta-lactamase superfamily"/>
    <property type="match status" value="1"/>
</dbReference>
<evidence type="ECO:0000313" key="2">
    <source>
        <dbReference type="EMBL" id="OSJ18766.1"/>
    </source>
</evidence>
<comment type="caution">
    <text evidence="2">The sequence shown here is derived from an EMBL/GenBank/DDBJ whole genome shotgun (WGS) entry which is preliminary data.</text>
</comment>
<evidence type="ECO:0000313" key="4">
    <source>
        <dbReference type="Proteomes" id="UP000193553"/>
    </source>
</evidence>